<evidence type="ECO:0000256" key="5">
    <source>
        <dbReference type="ARBA" id="ARBA00023002"/>
    </source>
</evidence>
<comment type="caution">
    <text evidence="9">The sequence shown here is derived from an EMBL/GenBank/DDBJ whole genome shotgun (WGS) entry which is preliminary data.</text>
</comment>
<evidence type="ECO:0000256" key="3">
    <source>
        <dbReference type="ARBA" id="ARBA00022617"/>
    </source>
</evidence>
<evidence type="ECO:0000256" key="4">
    <source>
        <dbReference type="ARBA" id="ARBA00022723"/>
    </source>
</evidence>
<protein>
    <submittedName>
        <fullName evidence="9">Cytochrome P450</fullName>
    </submittedName>
</protein>
<evidence type="ECO:0000313" key="10">
    <source>
        <dbReference type="Proteomes" id="UP001197236"/>
    </source>
</evidence>
<dbReference type="PANTHER" id="PTHR24292">
    <property type="entry name" value="CYTOCHROME P450"/>
    <property type="match status" value="1"/>
</dbReference>
<sequence>MHWLYKNIKDKAIREREKVFIESSKCIQLPCTEISSDEVKLLLKNNSYKGKGTTRKLIEYFHMPVDWHVENMDESPLYTELLKIVYPKLMMTRADIEECITDIIRQRGSGLLSEKKYGFAIIRNEIIMLMVDFFHLKLFARLPSPEERDFLSQNVISFKESISFIKMPDEKLRAKVLRHITAQFSPDIITTLRGKVSEDVTNEQVAKILMGAFFHTGVLQIAEFVAHTIVSLAQNPVEQQKIRRRNFDKASMKNVLNESLRLYPLFGVTNRVTEEKQFMVNGLTIDKGTNLIFDFVKLHQVGFTDPERFDPDRWNNISTSDNCYIPFGVGKRMCPAKTFSLTVTAVLTEHLLRKYSFISSIHHDRPMTGGGRVFFSRLNNEVKPTSKMIHALALFYIDLTESWFQRRAALSVITNSRKFKENIDRI</sequence>
<gene>
    <name evidence="9" type="ORF">KYI95_08575</name>
</gene>
<dbReference type="Pfam" id="PF00067">
    <property type="entry name" value="p450"/>
    <property type="match status" value="1"/>
</dbReference>
<dbReference type="RefSeq" id="WP_218995153.1">
    <property type="nucleotide sequence ID" value="NZ_JAHVXU010000003.1"/>
</dbReference>
<evidence type="ECO:0000256" key="8">
    <source>
        <dbReference type="RuleBase" id="RU000461"/>
    </source>
</evidence>
<comment type="cofactor">
    <cofactor evidence="1">
        <name>heme</name>
        <dbReference type="ChEBI" id="CHEBI:30413"/>
    </cofactor>
</comment>
<keyword evidence="5 8" id="KW-0560">Oxidoreductase</keyword>
<keyword evidence="4 8" id="KW-0479">Metal-binding</keyword>
<proteinExistence type="inferred from homology"/>
<name>A0ABS6VD76_9GAMM</name>
<dbReference type="InterPro" id="IPR050476">
    <property type="entry name" value="Insect_CytP450_Detox"/>
</dbReference>
<evidence type="ECO:0000256" key="6">
    <source>
        <dbReference type="ARBA" id="ARBA00023004"/>
    </source>
</evidence>
<dbReference type="PROSITE" id="PS00086">
    <property type="entry name" value="CYTOCHROME_P450"/>
    <property type="match status" value="1"/>
</dbReference>
<dbReference type="InterPro" id="IPR017972">
    <property type="entry name" value="Cyt_P450_CS"/>
</dbReference>
<keyword evidence="10" id="KW-1185">Reference proteome</keyword>
<comment type="similarity">
    <text evidence="2 8">Belongs to the cytochrome P450 family.</text>
</comment>
<dbReference type="EMBL" id="JAHVXZ010000003">
    <property type="protein sequence ID" value="MBW1257259.1"/>
    <property type="molecule type" value="Genomic_DNA"/>
</dbReference>
<evidence type="ECO:0000313" key="9">
    <source>
        <dbReference type="EMBL" id="MBW1257259.1"/>
    </source>
</evidence>
<organism evidence="9 10">
    <name type="scientific">Pantoea allii</name>
    <dbReference type="NCBI Taxonomy" id="574096"/>
    <lineage>
        <taxon>Bacteria</taxon>
        <taxon>Pseudomonadati</taxon>
        <taxon>Pseudomonadota</taxon>
        <taxon>Gammaproteobacteria</taxon>
        <taxon>Enterobacterales</taxon>
        <taxon>Erwiniaceae</taxon>
        <taxon>Pantoea</taxon>
    </lineage>
</organism>
<accession>A0ABS6VD76</accession>
<reference evidence="9 10" key="1">
    <citation type="submission" date="2021-07" db="EMBL/GenBank/DDBJ databases">
        <title>A novel phosphonate cluster across the Pantoea species complex is important for pathogenicity in onion.</title>
        <authorList>
            <person name="Zhao M."/>
            <person name="Stice S."/>
            <person name="Shin G.Y."/>
            <person name="Coutinho T."/>
            <person name="Gitaitis R."/>
            <person name="Kvitko B."/>
            <person name="Dutta B."/>
        </authorList>
    </citation>
    <scope>NUCLEOTIDE SEQUENCE [LARGE SCALE GENOMIC DNA]</scope>
    <source>
        <strain evidence="9 10">BD 382</strain>
    </source>
</reference>
<evidence type="ECO:0000256" key="7">
    <source>
        <dbReference type="ARBA" id="ARBA00023033"/>
    </source>
</evidence>
<dbReference type="PANTHER" id="PTHR24292:SF54">
    <property type="entry name" value="CYP9F3-RELATED"/>
    <property type="match status" value="1"/>
</dbReference>
<dbReference type="InterPro" id="IPR001128">
    <property type="entry name" value="Cyt_P450"/>
</dbReference>
<keyword evidence="3 8" id="KW-0349">Heme</keyword>
<dbReference type="Proteomes" id="UP001197236">
    <property type="component" value="Unassembled WGS sequence"/>
</dbReference>
<keyword evidence="7 8" id="KW-0503">Monooxygenase</keyword>
<dbReference type="CDD" id="cd00302">
    <property type="entry name" value="cytochrome_P450"/>
    <property type="match status" value="1"/>
</dbReference>
<evidence type="ECO:0000256" key="2">
    <source>
        <dbReference type="ARBA" id="ARBA00010617"/>
    </source>
</evidence>
<evidence type="ECO:0000256" key="1">
    <source>
        <dbReference type="ARBA" id="ARBA00001971"/>
    </source>
</evidence>
<keyword evidence="6 8" id="KW-0408">Iron</keyword>